<feature type="transmembrane region" description="Helical" evidence="1">
    <location>
        <begin position="83"/>
        <end position="102"/>
    </location>
</feature>
<name>A0A024WIS8_PLAFA</name>
<gene>
    <name evidence="2" type="ORF">PFMALIP_04894</name>
</gene>
<proteinExistence type="predicted"/>
<protein>
    <submittedName>
        <fullName evidence="2">Uncharacterized protein</fullName>
    </submittedName>
</protein>
<dbReference type="AlphaFoldDB" id="A0A024WIS8"/>
<dbReference type="EMBL" id="KI925616">
    <property type="protein sequence ID" value="ETW47082.1"/>
    <property type="molecule type" value="Genomic_DNA"/>
</dbReference>
<keyword evidence="1" id="KW-0472">Membrane</keyword>
<evidence type="ECO:0000313" key="2">
    <source>
        <dbReference type="EMBL" id="ETW47082.1"/>
    </source>
</evidence>
<reference evidence="2 3" key="2">
    <citation type="submission" date="2013-02" db="EMBL/GenBank/DDBJ databases">
        <title>The Genome Sequence of Plasmodium falciparum MaliPS096_E11.</title>
        <authorList>
            <consortium name="The Broad Institute Genome Sequencing Platform"/>
            <consortium name="The Broad Institute Genome Sequencing Center for Infectious Disease"/>
            <person name="Neafsey D."/>
            <person name="Cheeseman I."/>
            <person name="Volkman S."/>
            <person name="Adams J."/>
            <person name="Walker B."/>
            <person name="Young S.K."/>
            <person name="Zeng Q."/>
            <person name="Gargeya S."/>
            <person name="Fitzgerald M."/>
            <person name="Haas B."/>
            <person name="Abouelleil A."/>
            <person name="Alvarado L."/>
            <person name="Arachchi H.M."/>
            <person name="Berlin A.M."/>
            <person name="Chapman S.B."/>
            <person name="Dewar J."/>
            <person name="Goldberg J."/>
            <person name="Griggs A."/>
            <person name="Gujja S."/>
            <person name="Hansen M."/>
            <person name="Howarth C."/>
            <person name="Imamovic A."/>
            <person name="Larimer J."/>
            <person name="McCowan C."/>
            <person name="Murphy C."/>
            <person name="Neiman D."/>
            <person name="Pearson M."/>
            <person name="Priest M."/>
            <person name="Roberts A."/>
            <person name="Saif S."/>
            <person name="Shea T."/>
            <person name="Sisk P."/>
            <person name="Sykes S."/>
            <person name="Wortman J."/>
            <person name="Nusbaum C."/>
            <person name="Birren B."/>
        </authorList>
    </citation>
    <scope>NUCLEOTIDE SEQUENCE [LARGE SCALE GENOMIC DNA]</scope>
    <source>
        <strain evidence="2 3">MaliPS096_E11</strain>
    </source>
</reference>
<evidence type="ECO:0000256" key="1">
    <source>
        <dbReference type="SAM" id="Phobius"/>
    </source>
</evidence>
<keyword evidence="1" id="KW-1133">Transmembrane helix</keyword>
<dbReference type="Proteomes" id="UP000030699">
    <property type="component" value="Unassembled WGS sequence"/>
</dbReference>
<organism evidence="2 3">
    <name type="scientific">Plasmodium falciparum MaliPS096_E11</name>
    <dbReference type="NCBI Taxonomy" id="1036727"/>
    <lineage>
        <taxon>Eukaryota</taxon>
        <taxon>Sar</taxon>
        <taxon>Alveolata</taxon>
        <taxon>Apicomplexa</taxon>
        <taxon>Aconoidasida</taxon>
        <taxon>Haemosporida</taxon>
        <taxon>Plasmodiidae</taxon>
        <taxon>Plasmodium</taxon>
        <taxon>Plasmodium (Laverania)</taxon>
    </lineage>
</organism>
<sequence length="168" mass="20208">MSNMPNSNANINLLQKFSVQKFFYQILIDLDRTMYIITKNKEYFAKYNIQTDNVLSSVNLSDMKKKLNTLLQMYVLFKPELGGVIYFFFLCPYVIICIFTYFNKYHPTDNVDIIIKDLSSFAFNSYIKEEKFWNLLKKIKIKKRKILYYKDKYFNKMNSKDDDCSIEK</sequence>
<reference evidence="2 3" key="1">
    <citation type="submission" date="2013-02" db="EMBL/GenBank/DDBJ databases">
        <title>The Genome Annotation of Plasmodium falciparum MaliPS096_E11.</title>
        <authorList>
            <consortium name="The Broad Institute Genome Sequencing Platform"/>
            <consortium name="The Broad Institute Genome Sequencing Center for Infectious Disease"/>
            <person name="Neafsey D."/>
            <person name="Hoffman S."/>
            <person name="Volkman S."/>
            <person name="Rosenthal P."/>
            <person name="Walker B."/>
            <person name="Young S.K."/>
            <person name="Zeng Q."/>
            <person name="Gargeya S."/>
            <person name="Fitzgerald M."/>
            <person name="Haas B."/>
            <person name="Abouelleil A."/>
            <person name="Allen A.W."/>
            <person name="Alvarado L."/>
            <person name="Arachchi H.M."/>
            <person name="Berlin A.M."/>
            <person name="Chapman S.B."/>
            <person name="Gainer-Dewar J."/>
            <person name="Goldberg J."/>
            <person name="Griggs A."/>
            <person name="Gujja S."/>
            <person name="Hansen M."/>
            <person name="Howarth C."/>
            <person name="Imamovic A."/>
            <person name="Ireland A."/>
            <person name="Larimer J."/>
            <person name="McCowan C."/>
            <person name="Murphy C."/>
            <person name="Pearson M."/>
            <person name="Poon T.W."/>
            <person name="Priest M."/>
            <person name="Roberts A."/>
            <person name="Saif S."/>
            <person name="Shea T."/>
            <person name="Sisk P."/>
            <person name="Sykes S."/>
            <person name="Wortman J."/>
            <person name="Nusbaum C."/>
            <person name="Birren B."/>
        </authorList>
    </citation>
    <scope>NUCLEOTIDE SEQUENCE [LARGE SCALE GENOMIC DNA]</scope>
    <source>
        <strain evidence="2 3">MaliPS096_E11</strain>
    </source>
</reference>
<keyword evidence="1" id="KW-0812">Transmembrane</keyword>
<evidence type="ECO:0000313" key="3">
    <source>
        <dbReference type="Proteomes" id="UP000030699"/>
    </source>
</evidence>
<accession>A0A024WIS8</accession>